<feature type="transmembrane region" description="Helical" evidence="1">
    <location>
        <begin position="6"/>
        <end position="26"/>
    </location>
</feature>
<accession>A0A1Y3QQP2</accession>
<dbReference type="eggNOG" id="COG0848">
    <property type="taxonomic scope" value="Bacteria"/>
</dbReference>
<dbReference type="OrthoDB" id="9814002at2"/>
<evidence type="ECO:0000259" key="2">
    <source>
        <dbReference type="Pfam" id="PF05569"/>
    </source>
</evidence>
<evidence type="ECO:0000256" key="1">
    <source>
        <dbReference type="SAM" id="Phobius"/>
    </source>
</evidence>
<dbReference type="AlphaFoldDB" id="A0A1Y3QQP2"/>
<keyword evidence="1" id="KW-1133">Transmembrane helix</keyword>
<gene>
    <name evidence="3" type="ORF">B5G41_13125</name>
</gene>
<dbReference type="RefSeq" id="WP_087403362.1">
    <property type="nucleotide sequence ID" value="NZ_NFHB01000010.1"/>
</dbReference>
<feature type="transmembrane region" description="Helical" evidence="1">
    <location>
        <begin position="107"/>
        <end position="129"/>
    </location>
</feature>
<feature type="domain" description="Peptidase M56" evidence="2">
    <location>
        <begin position="170"/>
        <end position="249"/>
    </location>
</feature>
<keyword evidence="1" id="KW-0812">Transmembrane</keyword>
<dbReference type="Proteomes" id="UP000195772">
    <property type="component" value="Unassembled WGS sequence"/>
</dbReference>
<evidence type="ECO:0000313" key="4">
    <source>
        <dbReference type="Proteomes" id="UP000195772"/>
    </source>
</evidence>
<dbReference type="InterPro" id="IPR052173">
    <property type="entry name" value="Beta-lactam_resp_regulator"/>
</dbReference>
<keyword evidence="1" id="KW-0472">Membrane</keyword>
<dbReference type="PANTHER" id="PTHR34978:SF3">
    <property type="entry name" value="SLR0241 PROTEIN"/>
    <property type="match status" value="1"/>
</dbReference>
<dbReference type="PANTHER" id="PTHR34978">
    <property type="entry name" value="POSSIBLE SENSOR-TRANSDUCER PROTEIN BLAR"/>
    <property type="match status" value="1"/>
</dbReference>
<proteinExistence type="predicted"/>
<dbReference type="Pfam" id="PF05569">
    <property type="entry name" value="Peptidase_M56"/>
    <property type="match status" value="1"/>
</dbReference>
<dbReference type="eggNOG" id="COG4219">
    <property type="taxonomic scope" value="Bacteria"/>
</dbReference>
<feature type="transmembrane region" description="Helical" evidence="1">
    <location>
        <begin position="38"/>
        <end position="57"/>
    </location>
</feature>
<sequence length="745" mass="81529">MKSPALYLLEVFFCSGMLLAFYRLLLVRKVSFAACRRYLVAAMLLSAAIPALDIPLYPARTEADPLPLVASQAVPPAEEPFVAEAGQPAAVVRTTAPATDWGRVARIAVAALYLLTVAVSLAILAVRILGIRRLRRRSRITDCGAYAVAENPRVGTPFSFLRTVFLGEGYEGRRREIVVCHEASHVRHRHSAERIALELVRSVFWFNPFVWIAGRWLSEVQEWEADRDVLDAGYGLTEYRTIIFRQLFGYNPDIACGLNHSLTKKRFAMMTQFTRRRFAFVRFGAAIPVVAGMMMLCSFTTKTSGSAEPGTASRIHISADGTVTFNGRPVSIDRLAGYVAAERAKLPESDRADMQVLLTSDASGSPAALVGKTVTFGAAGQLEVLRSDRAYPSDVRTMIFAGNVQARFRDETPDPALKDVLTEIRCDSLVVNPAGRNFECFDAGFSNASMLSFGKWYRFLAGDSGLGWSREMENVMETSLNTALIQVLPDGNILLNGGPVSVAELEPKLVAWRGDRSPADVGAWIIAGKEAKMGVVTDIKQALRAANILRVMYNGTDERMVMRMLPPRSASSPGVNVVADVLAVVPGNAAAEDSSTVRSEIRVKERNVFLVLLNGNGKMMVGTADVLELIDPRELTSRVGAFVRNVSDDPGLAEKVVTEFDLPGGGKMEYPVSQGIVSLQTASDTPFDSYLDVQNRIAQAFDDIRTHLAQRQFGKPYGELSDAQRQVVMRAVPLKISEAEPHVSR</sequence>
<name>A0A1Y3QQP2_9BACT</name>
<feature type="transmembrane region" description="Helical" evidence="1">
    <location>
        <begin position="279"/>
        <end position="296"/>
    </location>
</feature>
<comment type="caution">
    <text evidence="3">The sequence shown here is derived from an EMBL/GenBank/DDBJ whole genome shotgun (WGS) entry which is preliminary data.</text>
</comment>
<protein>
    <recommendedName>
        <fullName evidence="2">Peptidase M56 domain-containing protein</fullName>
    </recommendedName>
</protein>
<dbReference type="InterPro" id="IPR008756">
    <property type="entry name" value="Peptidase_M56"/>
</dbReference>
<organism evidence="3 4">
    <name type="scientific">Alistipes onderdonkii</name>
    <dbReference type="NCBI Taxonomy" id="328813"/>
    <lineage>
        <taxon>Bacteria</taxon>
        <taxon>Pseudomonadati</taxon>
        <taxon>Bacteroidota</taxon>
        <taxon>Bacteroidia</taxon>
        <taxon>Bacteroidales</taxon>
        <taxon>Rikenellaceae</taxon>
        <taxon>Alistipes</taxon>
    </lineage>
</organism>
<dbReference type="EMBL" id="NFHB01000010">
    <property type="protein sequence ID" value="OUN02011.1"/>
    <property type="molecule type" value="Genomic_DNA"/>
</dbReference>
<evidence type="ECO:0000313" key="3">
    <source>
        <dbReference type="EMBL" id="OUN02011.1"/>
    </source>
</evidence>
<reference evidence="4" key="1">
    <citation type="submission" date="2017-04" db="EMBL/GenBank/DDBJ databases">
        <title>Function of individual gut microbiota members based on whole genome sequencing of pure cultures obtained from chicken caecum.</title>
        <authorList>
            <person name="Medvecky M."/>
            <person name="Cejkova D."/>
            <person name="Polansky O."/>
            <person name="Karasova D."/>
            <person name="Kubasova T."/>
            <person name="Cizek A."/>
            <person name="Rychlik I."/>
        </authorList>
    </citation>
    <scope>NUCLEOTIDE SEQUENCE [LARGE SCALE GENOMIC DNA]</scope>
    <source>
        <strain evidence="4">An90</strain>
    </source>
</reference>